<reference evidence="1 2" key="1">
    <citation type="submission" date="2020-09" db="EMBL/GenBank/DDBJ databases">
        <authorList>
            <person name="Zhang D."/>
            <person name="Hatherill J.R."/>
            <person name="Ramirez J.F."/>
            <person name="Edinger B."/>
            <person name="Balarin R."/>
            <person name="Sullivan A."/>
            <person name="Humpal K.M."/>
            <person name="Guseva A."/>
            <person name="Butela K.A."/>
            <person name="Garlena R.A."/>
            <person name="Russell D.A."/>
            <person name="Pope W.H."/>
            <person name="Jacobs-Sera D."/>
            <person name="Hatfull G.F."/>
        </authorList>
    </citation>
    <scope>NUCLEOTIDE SEQUENCE [LARGE SCALE GENOMIC DNA]</scope>
</reference>
<name>A0A7T3KB59_9CAUD</name>
<accession>A0A7T3KB59</accession>
<evidence type="ECO:0000313" key="2">
    <source>
        <dbReference type="Proteomes" id="UP000595903"/>
    </source>
</evidence>
<dbReference type="EMBL" id="MW055902">
    <property type="protein sequence ID" value="QPX61830.1"/>
    <property type="molecule type" value="Genomic_DNA"/>
</dbReference>
<dbReference type="Proteomes" id="UP000595903">
    <property type="component" value="Segment"/>
</dbReference>
<organism evidence="1 2">
    <name type="scientific">Mycobacterium phage Camster</name>
    <dbReference type="NCBI Taxonomy" id="2790991"/>
    <lineage>
        <taxon>Viruses</taxon>
        <taxon>Duplodnaviria</taxon>
        <taxon>Heunggongvirae</taxon>
        <taxon>Uroviricota</taxon>
        <taxon>Caudoviricetes</taxon>
        <taxon>Pclasvirinae</taxon>
        <taxon>Fishburnevirus</taxon>
        <taxon>Fishburnevirus malithi</taxon>
    </lineage>
</organism>
<proteinExistence type="predicted"/>
<evidence type="ECO:0000313" key="1">
    <source>
        <dbReference type="EMBL" id="QPX61830.1"/>
    </source>
</evidence>
<sequence>MARAWRVMPRTDALGNQLWSLQYETIWRDGSRYGLWREESVFRDEGRALAELARRRTPCPHEHEHEGNVFMCPNWIDEPHEHTPTEEE</sequence>
<protein>
    <submittedName>
        <fullName evidence="1">Uncharacterized protein</fullName>
    </submittedName>
</protein>
<gene>
    <name evidence="1" type="primary">67</name>
    <name evidence="1" type="ORF">SEA_CAMSTER_67</name>
</gene>